<dbReference type="EMBL" id="JBFRYC010000004">
    <property type="protein sequence ID" value="MEX1661772.1"/>
    <property type="molecule type" value="Genomic_DNA"/>
</dbReference>
<organism evidence="2 3">
    <name type="scientific">Thioclava arctica</name>
    <dbReference type="NCBI Taxonomy" id="3238301"/>
    <lineage>
        <taxon>Bacteria</taxon>
        <taxon>Pseudomonadati</taxon>
        <taxon>Pseudomonadota</taxon>
        <taxon>Alphaproteobacteria</taxon>
        <taxon>Rhodobacterales</taxon>
        <taxon>Paracoccaceae</taxon>
        <taxon>Thioclava</taxon>
    </lineage>
</organism>
<dbReference type="RefSeq" id="WP_368391726.1">
    <property type="nucleotide sequence ID" value="NZ_JBFRYC010000004.1"/>
</dbReference>
<evidence type="ECO:0000256" key="1">
    <source>
        <dbReference type="SAM" id="MobiDB-lite"/>
    </source>
</evidence>
<feature type="region of interest" description="Disordered" evidence="1">
    <location>
        <begin position="68"/>
        <end position="88"/>
    </location>
</feature>
<name>A0ABV3TJM3_9RHOB</name>
<accession>A0ABV3TJM3</accession>
<feature type="region of interest" description="Disordered" evidence="1">
    <location>
        <begin position="1"/>
        <end position="28"/>
    </location>
</feature>
<sequence>MDVKEKESAPTKEDARAGLGLSGDQRGGAPDFSAAFAPRSGFYSKLIARGIPLANLLWHGLNQRPKEAARSLAIGCPDKRGRKDEAGR</sequence>
<evidence type="ECO:0000313" key="3">
    <source>
        <dbReference type="Proteomes" id="UP001557465"/>
    </source>
</evidence>
<gene>
    <name evidence="2" type="ORF">AB4874_08925</name>
</gene>
<feature type="compositionally biased region" description="Basic and acidic residues" evidence="1">
    <location>
        <begin position="1"/>
        <end position="16"/>
    </location>
</feature>
<reference evidence="2 3" key="1">
    <citation type="journal article" date="2011" name="Int. J. Syst. Evol. Microbiol.">
        <title>Zhongshania antarctica gen. nov., sp. nov. and Zhongshania guokunii sp. nov., gammaproteobacteria respectively isolated from coastal attached (fast) ice and surface seawater of the Antarctic.</title>
        <authorList>
            <person name="Li H.J."/>
            <person name="Zhang X.Y."/>
            <person name="Chen C.X."/>
            <person name="Zhang Y.J."/>
            <person name="Gao Z.M."/>
            <person name="Yu Y."/>
            <person name="Chen X.L."/>
            <person name="Chen B."/>
            <person name="Zhang Y.Z."/>
        </authorList>
    </citation>
    <scope>NUCLEOTIDE SEQUENCE [LARGE SCALE GENOMIC DNA]</scope>
    <source>
        <strain evidence="2 3">15-R06ZXC-3</strain>
    </source>
</reference>
<keyword evidence="3" id="KW-1185">Reference proteome</keyword>
<dbReference type="Proteomes" id="UP001557465">
    <property type="component" value="Unassembled WGS sequence"/>
</dbReference>
<proteinExistence type="predicted"/>
<protein>
    <submittedName>
        <fullName evidence="2">Uncharacterized protein</fullName>
    </submittedName>
</protein>
<feature type="compositionally biased region" description="Basic and acidic residues" evidence="1">
    <location>
        <begin position="77"/>
        <end position="88"/>
    </location>
</feature>
<comment type="caution">
    <text evidence="2">The sequence shown here is derived from an EMBL/GenBank/DDBJ whole genome shotgun (WGS) entry which is preliminary data.</text>
</comment>
<evidence type="ECO:0000313" key="2">
    <source>
        <dbReference type="EMBL" id="MEX1661772.1"/>
    </source>
</evidence>